<gene>
    <name evidence="2" type="ORF">CHS0354_041867</name>
</gene>
<reference evidence="2" key="3">
    <citation type="submission" date="2023-05" db="EMBL/GenBank/DDBJ databases">
        <authorList>
            <person name="Smith C.H."/>
        </authorList>
    </citation>
    <scope>NUCLEOTIDE SEQUENCE</scope>
    <source>
        <strain evidence="2">CHS0354</strain>
        <tissue evidence="2">Mantle</tissue>
    </source>
</reference>
<dbReference type="SUPFAM" id="SSF52540">
    <property type="entry name" value="P-loop containing nucleoside triphosphate hydrolases"/>
    <property type="match status" value="1"/>
</dbReference>
<keyword evidence="3" id="KW-1185">Reference proteome</keyword>
<evidence type="ECO:0000313" key="2">
    <source>
        <dbReference type="EMBL" id="KAK3597453.1"/>
    </source>
</evidence>
<reference evidence="2" key="1">
    <citation type="journal article" date="2021" name="Genome Biol. Evol.">
        <title>A High-Quality Reference Genome for a Parasitic Bivalve with Doubly Uniparental Inheritance (Bivalvia: Unionida).</title>
        <authorList>
            <person name="Smith C.H."/>
        </authorList>
    </citation>
    <scope>NUCLEOTIDE SEQUENCE</scope>
    <source>
        <strain evidence="2">CHS0354</strain>
    </source>
</reference>
<accession>A0AAE0ST55</accession>
<dbReference type="Proteomes" id="UP001195483">
    <property type="component" value="Unassembled WGS sequence"/>
</dbReference>
<dbReference type="Gene3D" id="3.40.50.300">
    <property type="entry name" value="P-loop containing nucleotide triphosphate hydrolases"/>
    <property type="match status" value="1"/>
</dbReference>
<dbReference type="EMBL" id="JAEAOA010002351">
    <property type="protein sequence ID" value="KAK3597453.1"/>
    <property type="molecule type" value="Genomic_DNA"/>
</dbReference>
<protein>
    <recommendedName>
        <fullName evidence="1">NadR/Ttd14 AAA domain-containing protein</fullName>
    </recommendedName>
</protein>
<feature type="domain" description="NadR/Ttd14 AAA" evidence="1">
    <location>
        <begin position="4"/>
        <end position="226"/>
    </location>
</feature>
<evidence type="ECO:0000259" key="1">
    <source>
        <dbReference type="Pfam" id="PF13521"/>
    </source>
</evidence>
<evidence type="ECO:0000313" key="3">
    <source>
        <dbReference type="Proteomes" id="UP001195483"/>
    </source>
</evidence>
<sequence length="252" mass="29975">MTHIYICGAHSTGKTTLMHDLKPHLRVKSIEEVAREIIREHGWSRNDFAPNINPHNFEILNAEILQKQILLSEEYDTLHMDAIFERCLDALIYVELYIGHVIKSKLYNTPGLHKWILRPITEYRNDCSYYMNFRSHLLMHIKHRIKYEHQDGIWEKVWGFRTNHPKLKNKYSNGMRQALVFLVFPHPECAVDDGVRVPPDSEEQARFTQLLEDELRTNFIPYHKITMLDRMQRVDFVLDKVRQIKQDLVIDA</sequence>
<name>A0AAE0ST55_9BIVA</name>
<dbReference type="AlphaFoldDB" id="A0AAE0ST55"/>
<dbReference type="Pfam" id="PF13521">
    <property type="entry name" value="AAA_28"/>
    <property type="match status" value="1"/>
</dbReference>
<organism evidence="2 3">
    <name type="scientific">Potamilus streckersoni</name>
    <dbReference type="NCBI Taxonomy" id="2493646"/>
    <lineage>
        <taxon>Eukaryota</taxon>
        <taxon>Metazoa</taxon>
        <taxon>Spiralia</taxon>
        <taxon>Lophotrochozoa</taxon>
        <taxon>Mollusca</taxon>
        <taxon>Bivalvia</taxon>
        <taxon>Autobranchia</taxon>
        <taxon>Heteroconchia</taxon>
        <taxon>Palaeoheterodonta</taxon>
        <taxon>Unionida</taxon>
        <taxon>Unionoidea</taxon>
        <taxon>Unionidae</taxon>
        <taxon>Ambleminae</taxon>
        <taxon>Lampsilini</taxon>
        <taxon>Potamilus</taxon>
    </lineage>
</organism>
<comment type="caution">
    <text evidence="2">The sequence shown here is derived from an EMBL/GenBank/DDBJ whole genome shotgun (WGS) entry which is preliminary data.</text>
</comment>
<dbReference type="InterPro" id="IPR038727">
    <property type="entry name" value="NadR/Ttd14_AAA_dom"/>
</dbReference>
<reference evidence="2" key="2">
    <citation type="journal article" date="2021" name="Genome Biol. Evol.">
        <title>Developing a high-quality reference genome for a parasitic bivalve with doubly uniparental inheritance (Bivalvia: Unionida).</title>
        <authorList>
            <person name="Smith C.H."/>
        </authorList>
    </citation>
    <scope>NUCLEOTIDE SEQUENCE</scope>
    <source>
        <strain evidence="2">CHS0354</strain>
        <tissue evidence="2">Mantle</tissue>
    </source>
</reference>
<dbReference type="InterPro" id="IPR027417">
    <property type="entry name" value="P-loop_NTPase"/>
</dbReference>
<proteinExistence type="predicted"/>